<dbReference type="InterPro" id="IPR029044">
    <property type="entry name" value="Nucleotide-diphossugar_trans"/>
</dbReference>
<evidence type="ECO:0000313" key="3">
    <source>
        <dbReference type="EMBL" id="CAD9694069.1"/>
    </source>
</evidence>
<dbReference type="AlphaFoldDB" id="A0A7S2SA14"/>
<evidence type="ECO:0000256" key="1">
    <source>
        <dbReference type="SAM" id="MobiDB-lite"/>
    </source>
</evidence>
<feature type="transmembrane region" description="Helical" evidence="2">
    <location>
        <begin position="35"/>
        <end position="57"/>
    </location>
</feature>
<proteinExistence type="predicted"/>
<reference evidence="3" key="1">
    <citation type="submission" date="2021-01" db="EMBL/GenBank/DDBJ databases">
        <authorList>
            <person name="Corre E."/>
            <person name="Pelletier E."/>
            <person name="Niang G."/>
            <person name="Scheremetjew M."/>
            <person name="Finn R."/>
            <person name="Kale V."/>
            <person name="Holt S."/>
            <person name="Cochrane G."/>
            <person name="Meng A."/>
            <person name="Brown T."/>
            <person name="Cohen L."/>
        </authorList>
    </citation>
    <scope>NUCLEOTIDE SEQUENCE</scope>
    <source>
        <strain evidence="3">CCMP1452</strain>
    </source>
</reference>
<dbReference type="SUPFAM" id="SSF53448">
    <property type="entry name" value="Nucleotide-diphospho-sugar transferases"/>
    <property type="match status" value="1"/>
</dbReference>
<feature type="compositionally biased region" description="Polar residues" evidence="1">
    <location>
        <begin position="13"/>
        <end position="27"/>
    </location>
</feature>
<organism evidence="3">
    <name type="scientific">Eucampia antarctica</name>
    <dbReference type="NCBI Taxonomy" id="49252"/>
    <lineage>
        <taxon>Eukaryota</taxon>
        <taxon>Sar</taxon>
        <taxon>Stramenopiles</taxon>
        <taxon>Ochrophyta</taxon>
        <taxon>Bacillariophyta</taxon>
        <taxon>Mediophyceae</taxon>
        <taxon>Biddulphiophycidae</taxon>
        <taxon>Hemiaulales</taxon>
        <taxon>Hemiaulaceae</taxon>
        <taxon>Eucampia</taxon>
    </lineage>
</organism>
<name>A0A7S2SA14_9STRA</name>
<feature type="region of interest" description="Disordered" evidence="1">
    <location>
        <begin position="1"/>
        <end position="29"/>
    </location>
</feature>
<dbReference type="PANTHER" id="PTHR34496">
    <property type="entry name" value="GLCNAC TRANSFERASE-RELATED"/>
    <property type="match status" value="1"/>
</dbReference>
<accession>A0A7S2SA14</accession>
<keyword evidence="2" id="KW-0812">Transmembrane</keyword>
<sequence>MIQRKGKTKVVTGPTQKVSQNKGSKNLSKSRRKSASLVATAIFSFVLFILLCGFYVYQLNHVVSTSGDDTNPSLRRGNSVQNEQMSHFNLVELPSSSENFYASIPKAEQLTLETLAGTPSIAGVVAILQKFLSSMHNSQKELSEKFGTNPAEIIETFFDHTSNYLAPLDDAYRGRPIFDIREDDSIFMSIAAYREHLLDQTLRYAFDNAANPDKLFIGAVVQNCFGLGGGDLPCRTGVEVVGTNAAGKPRTQVSDAPPDVNGIQTFCENPVYKKYCDANQLRVLYVDENEALGPAMARYFASKLWGGETFFVQVDSHLEFAKDWDTKYVEEVKATKNYPKSVLSAYPPGFGGKIGLDTLGSKLCTCEFSTSGIESQIIRINSGSRYHKYDDRPKQIAFMAAGFFFARSEFLVDVPFDPYLPWCFMGEEITLTMRAWTSGWNIYAPRLNLIAHQYRPGRMGLPKFWESVQRTWHQPGMNTKIQLRLIQRIKNIVLYPDMTAEIIESQGDSIVLSEAQHYGLGTERTGEEYLELANINMETHQCGHMNWCHQGELE</sequence>
<keyword evidence="2" id="KW-1133">Transmembrane helix</keyword>
<dbReference type="Gene3D" id="3.90.550.10">
    <property type="entry name" value="Spore Coat Polysaccharide Biosynthesis Protein SpsA, Chain A"/>
    <property type="match status" value="1"/>
</dbReference>
<dbReference type="Pfam" id="PF11397">
    <property type="entry name" value="GlcNAc"/>
    <property type="match status" value="1"/>
</dbReference>
<protein>
    <submittedName>
        <fullName evidence="3">Uncharacterized protein</fullName>
    </submittedName>
</protein>
<evidence type="ECO:0000256" key="2">
    <source>
        <dbReference type="SAM" id="Phobius"/>
    </source>
</evidence>
<keyword evidence="2" id="KW-0472">Membrane</keyword>
<dbReference type="EMBL" id="HBHI01026099">
    <property type="protein sequence ID" value="CAD9694069.1"/>
    <property type="molecule type" value="Transcribed_RNA"/>
</dbReference>
<dbReference type="InterPro" id="IPR021067">
    <property type="entry name" value="Glycosyltransferase"/>
</dbReference>
<gene>
    <name evidence="3" type="ORF">EANT1437_LOCUS13361</name>
</gene>
<dbReference type="PANTHER" id="PTHR34496:SF10">
    <property type="entry name" value="GLCNAC TRANSFERASE"/>
    <property type="match status" value="1"/>
</dbReference>